<dbReference type="GO" id="GO:0009847">
    <property type="term" value="P:spore germination"/>
    <property type="evidence" value="ECO:0007669"/>
    <property type="project" value="InterPro"/>
</dbReference>
<feature type="transmembrane region" description="Helical" evidence="3">
    <location>
        <begin position="434"/>
        <end position="457"/>
    </location>
</feature>
<accession>A0A3G1L110</accession>
<dbReference type="Proteomes" id="UP000323521">
    <property type="component" value="Chromosome"/>
</dbReference>
<keyword evidence="3" id="KW-0812">Transmembrane</keyword>
<sequence length="526" mass="57585">MHRAKEHLSGKSSLLPADGQPFSSRLAANRQQIRQVFSDCSDIVIREFSIGLDQQVKAFVVFVDGLVDMSLLQQNLLKPLMVDSRFSPPGQRIDLDDMIRVIENSTLTIAHLKEVYSMEQVVQGVLSGEAAVFVDGYPVAVLAGARGWKSRGVEEPDTEAVVRGPREGFVETLSTNTALLRRKIKNPNLKMERLSIGRQTHTDVAVTYLKGVANNKIVEEVKRRLKSIDTDAILESGYIEAFIEDAPFSPFATVGNSEKPDPVAAKLLEGRVAILVDGTPFVLTVPYLFIESFQVSEDYYSRPYYATLVRWIRFLAFFLTVSTPAIYVALSTFNQEVIPTPLLLTMAAAREGTPFPAILEALGMGAIYEILREAGVRLPRPVGQAVSIVGALVIGESAVGAGIIGAPMVIVIALTAIAGFVVPSQSDSAATIRLMLVILAAFLGQFGFLLGIGGLLVHLCALRSFGIPYLFPLAPLSISDQKDVLVRVPLWAMFRRPRLIGRKNPVRQKFDLMPEKPGAEKEQSHE</sequence>
<feature type="transmembrane region" description="Helical" evidence="3">
    <location>
        <begin position="401"/>
        <end position="422"/>
    </location>
</feature>
<dbReference type="PANTHER" id="PTHR22550:SF5">
    <property type="entry name" value="LEUCINE ZIPPER PROTEIN 4"/>
    <property type="match status" value="1"/>
</dbReference>
<dbReference type="EMBL" id="CP017634">
    <property type="protein sequence ID" value="ATW28463.1"/>
    <property type="molecule type" value="Genomic_DNA"/>
</dbReference>
<feature type="transmembrane region" description="Helical" evidence="3">
    <location>
        <begin position="311"/>
        <end position="333"/>
    </location>
</feature>
<evidence type="ECO:0000313" key="5">
    <source>
        <dbReference type="Proteomes" id="UP000323521"/>
    </source>
</evidence>
<keyword evidence="2 3" id="KW-0472">Membrane</keyword>
<keyword evidence="5" id="KW-1185">Reference proteome</keyword>
<dbReference type="Pfam" id="PF03323">
    <property type="entry name" value="GerA"/>
    <property type="match status" value="1"/>
</dbReference>
<dbReference type="InterPro" id="IPR004995">
    <property type="entry name" value="Spore_Ger"/>
</dbReference>
<gene>
    <name evidence="4" type="ORF">DCMF_08250</name>
</gene>
<protein>
    <submittedName>
        <fullName evidence="4">Spore germination protein</fullName>
    </submittedName>
</protein>
<evidence type="ECO:0000313" key="4">
    <source>
        <dbReference type="EMBL" id="ATW28463.1"/>
    </source>
</evidence>
<dbReference type="KEGG" id="fwa:DCMF_08250"/>
<dbReference type="AlphaFoldDB" id="A0A3G1L110"/>
<evidence type="ECO:0000256" key="3">
    <source>
        <dbReference type="SAM" id="Phobius"/>
    </source>
</evidence>
<dbReference type="PANTHER" id="PTHR22550">
    <property type="entry name" value="SPORE GERMINATION PROTEIN"/>
    <property type="match status" value="1"/>
</dbReference>
<evidence type="ECO:0000256" key="1">
    <source>
        <dbReference type="ARBA" id="ARBA00005278"/>
    </source>
</evidence>
<dbReference type="GO" id="GO:0016020">
    <property type="term" value="C:membrane"/>
    <property type="evidence" value="ECO:0007669"/>
    <property type="project" value="InterPro"/>
</dbReference>
<comment type="similarity">
    <text evidence="1">Belongs to the GerABKA family.</text>
</comment>
<keyword evidence="3" id="KW-1133">Transmembrane helix</keyword>
<reference evidence="4 5" key="1">
    <citation type="submission" date="2016-10" db="EMBL/GenBank/DDBJ databases">
        <title>Complete Genome Sequence of Peptococcaceae strain DCMF.</title>
        <authorList>
            <person name="Edwards R.J."/>
            <person name="Holland S.I."/>
            <person name="Deshpande N.P."/>
            <person name="Wong Y.K."/>
            <person name="Ertan H."/>
            <person name="Manefield M."/>
            <person name="Russell T.L."/>
            <person name="Lee M.J."/>
        </authorList>
    </citation>
    <scope>NUCLEOTIDE SEQUENCE [LARGE SCALE GENOMIC DNA]</scope>
    <source>
        <strain evidence="4 5">DCMF</strain>
    </source>
</reference>
<evidence type="ECO:0000256" key="2">
    <source>
        <dbReference type="ARBA" id="ARBA00023136"/>
    </source>
</evidence>
<dbReference type="InterPro" id="IPR050768">
    <property type="entry name" value="UPF0353/GerABKA_families"/>
</dbReference>
<proteinExistence type="inferred from homology"/>
<name>A0A3G1L110_FORW1</name>
<dbReference type="PIRSF" id="PIRSF005690">
    <property type="entry name" value="GerBA"/>
    <property type="match status" value="1"/>
</dbReference>
<organism evidence="4 5">
    <name type="scientific">Formimonas warabiya</name>
    <dbReference type="NCBI Taxonomy" id="1761012"/>
    <lineage>
        <taxon>Bacteria</taxon>
        <taxon>Bacillati</taxon>
        <taxon>Bacillota</taxon>
        <taxon>Clostridia</taxon>
        <taxon>Eubacteriales</taxon>
        <taxon>Peptococcaceae</taxon>
        <taxon>Candidatus Formimonas</taxon>
    </lineage>
</organism>